<dbReference type="AlphaFoldDB" id="A0A0F2M3Y7"/>
<dbReference type="Proteomes" id="UP000033710">
    <property type="component" value="Unassembled WGS sequence"/>
</dbReference>
<accession>A0A0F2M3Y7</accession>
<evidence type="ECO:0000313" key="2">
    <source>
        <dbReference type="EMBL" id="KJR82881.1"/>
    </source>
</evidence>
<feature type="region of interest" description="Disordered" evidence="1">
    <location>
        <begin position="1"/>
        <end position="57"/>
    </location>
</feature>
<dbReference type="VEuPathDB" id="FungiDB:SPSK_04705"/>
<dbReference type="KEGG" id="ssck:SPSK_04705"/>
<feature type="compositionally biased region" description="Basic and acidic residues" evidence="1">
    <location>
        <begin position="24"/>
        <end position="36"/>
    </location>
</feature>
<reference evidence="2 3" key="2">
    <citation type="journal article" date="2015" name="Eukaryot. Cell">
        <title>Asexual propagation of a virulent clone complex in a human and feline outbreak of sporotrichosis.</title>
        <authorList>
            <person name="Teixeira Mde M."/>
            <person name="Rodrigues A.M."/>
            <person name="Tsui C.K."/>
            <person name="de Almeida L.G."/>
            <person name="Van Diepeningen A.D."/>
            <person name="van den Ende B.G."/>
            <person name="Fernandes G.F."/>
            <person name="Kano R."/>
            <person name="Hamelin R.C."/>
            <person name="Lopes-Bezerra L.M."/>
            <person name="Vasconcelos A.T."/>
            <person name="de Hoog S."/>
            <person name="de Camargo Z.P."/>
            <person name="Felipe M.S."/>
        </authorList>
    </citation>
    <scope>NUCLEOTIDE SEQUENCE [LARGE SCALE GENOMIC DNA]</scope>
    <source>
        <strain evidence="2 3">1099-18</strain>
    </source>
</reference>
<dbReference type="RefSeq" id="XP_016585557.1">
    <property type="nucleotide sequence ID" value="XM_016731503.1"/>
</dbReference>
<feature type="compositionally biased region" description="Basic and acidic residues" evidence="1">
    <location>
        <begin position="8"/>
        <end position="17"/>
    </location>
</feature>
<gene>
    <name evidence="2" type="ORF">SPSK_04705</name>
</gene>
<dbReference type="GeneID" id="27666780"/>
<sequence length="105" mass="11846">MRKPTHPRRFDPDDGRPLECSLNRADEDQNERHEVAMEGGHGRGSWKGSWKGPWKANKSDHEYREGLRVAALPGLVASTGTRGVLRAESISPWSVTRVFTHKETI</sequence>
<organism evidence="2 3">
    <name type="scientific">Sporothrix schenckii 1099-18</name>
    <dbReference type="NCBI Taxonomy" id="1397361"/>
    <lineage>
        <taxon>Eukaryota</taxon>
        <taxon>Fungi</taxon>
        <taxon>Dikarya</taxon>
        <taxon>Ascomycota</taxon>
        <taxon>Pezizomycotina</taxon>
        <taxon>Sordariomycetes</taxon>
        <taxon>Sordariomycetidae</taxon>
        <taxon>Ophiostomatales</taxon>
        <taxon>Ophiostomataceae</taxon>
        <taxon>Sporothrix</taxon>
    </lineage>
</organism>
<dbReference type="EMBL" id="AXCR01000010">
    <property type="protein sequence ID" value="KJR82881.1"/>
    <property type="molecule type" value="Genomic_DNA"/>
</dbReference>
<name>A0A0F2M3Y7_SPOSC</name>
<protein>
    <submittedName>
        <fullName evidence="2">Uncharacterized protein</fullName>
    </submittedName>
</protein>
<proteinExistence type="predicted"/>
<evidence type="ECO:0000256" key="1">
    <source>
        <dbReference type="SAM" id="MobiDB-lite"/>
    </source>
</evidence>
<reference evidence="2 3" key="1">
    <citation type="journal article" date="2014" name="BMC Genomics">
        <title>Comparative genomics of the major fungal agents of human and animal Sporotrichosis: Sporothrix schenckii and Sporothrix brasiliensis.</title>
        <authorList>
            <person name="Teixeira M.M."/>
            <person name="de Almeida L.G."/>
            <person name="Kubitschek-Barreira P."/>
            <person name="Alves F.L."/>
            <person name="Kioshima E.S."/>
            <person name="Abadio A.K."/>
            <person name="Fernandes L."/>
            <person name="Derengowski L.S."/>
            <person name="Ferreira K.S."/>
            <person name="Souza R.C."/>
            <person name="Ruiz J.C."/>
            <person name="de Andrade N.C."/>
            <person name="Paes H.C."/>
            <person name="Nicola A.M."/>
            <person name="Albuquerque P."/>
            <person name="Gerber A.L."/>
            <person name="Martins V.P."/>
            <person name="Peconick L.D."/>
            <person name="Neto A.V."/>
            <person name="Chaucanez C.B."/>
            <person name="Silva P.A."/>
            <person name="Cunha O.L."/>
            <person name="de Oliveira F.F."/>
            <person name="dos Santos T.C."/>
            <person name="Barros A.L."/>
            <person name="Soares M.A."/>
            <person name="de Oliveira L.M."/>
            <person name="Marini M.M."/>
            <person name="Villalobos-Duno H."/>
            <person name="Cunha M.M."/>
            <person name="de Hoog S."/>
            <person name="da Silveira J.F."/>
            <person name="Henrissat B."/>
            <person name="Nino-Vega G.A."/>
            <person name="Cisalpino P.S."/>
            <person name="Mora-Montes H.M."/>
            <person name="Almeida S.R."/>
            <person name="Stajich J.E."/>
            <person name="Lopes-Bezerra L.M."/>
            <person name="Vasconcelos A.T."/>
            <person name="Felipe M.S."/>
        </authorList>
    </citation>
    <scope>NUCLEOTIDE SEQUENCE [LARGE SCALE GENOMIC DNA]</scope>
    <source>
        <strain evidence="2 3">1099-18</strain>
    </source>
</reference>
<evidence type="ECO:0000313" key="3">
    <source>
        <dbReference type="Proteomes" id="UP000033710"/>
    </source>
</evidence>
<comment type="caution">
    <text evidence="2">The sequence shown here is derived from an EMBL/GenBank/DDBJ whole genome shotgun (WGS) entry which is preliminary data.</text>
</comment>